<dbReference type="InterPro" id="IPR035919">
    <property type="entry name" value="EAL_sf"/>
</dbReference>
<dbReference type="InterPro" id="IPR001633">
    <property type="entry name" value="EAL_dom"/>
</dbReference>
<feature type="domain" description="GGDEF" evidence="3">
    <location>
        <begin position="97"/>
        <end position="231"/>
    </location>
</feature>
<gene>
    <name evidence="4" type="ORF">L21SP2_2252</name>
</gene>
<dbReference type="KEGG" id="slr:L21SP2_2252"/>
<dbReference type="GO" id="GO:0071111">
    <property type="term" value="F:cyclic-guanylate-specific phosphodiesterase activity"/>
    <property type="evidence" value="ECO:0007669"/>
    <property type="project" value="InterPro"/>
</dbReference>
<evidence type="ECO:0000259" key="2">
    <source>
        <dbReference type="PROSITE" id="PS50883"/>
    </source>
</evidence>
<dbReference type="PROSITE" id="PS50883">
    <property type="entry name" value="EAL"/>
    <property type="match status" value="1"/>
</dbReference>
<dbReference type="InterPro" id="IPR000160">
    <property type="entry name" value="GGDEF_dom"/>
</dbReference>
<sequence length="528" mass="61191">MGIRKLQVLAAKLPEDSPLRAEIFEIVTKLRNLRAEKVDLNQRNQDLLKLLQAERKRRNDLNAKVQTNRITGLPNHTRMIQDLGDLLSQDIEYLEEHRGALFFIRLDKSFTAIQTTLKPQMTEWILYQIASRIGETVGEDAKVYHSRENEFMVILNDNLHMKEYSKIGRKLRQEIRKPHILTGHNIHIDCHIGISLYPQFGREKSYLLQNADIALQFAEEHGKEIIFYHPRLRDQVIEKMDLQNSIIKALEQQAIQEIGKQFEIYYQPIIHMEEAGEDEPGSLFIKGQGRWKIADIGAEALIRWHHPEKGTIAPDRFIPIAEETGLIIPIGNWIIYSVAEQIREWLDRGLAMSAVSVNLSTRQFHSDTLTHTVRTAMKNNRLTSDIFRFEITESALAQNPDQMIRTMWELHDEGVYFYIDDFGTGYSSLSYVHQMPIKRIKIDKSFVLNLGSEKREKVIIRTIIAMARELGFGLVAEGVEEMDHLAYLLGYGVRSFQGFFFARPMKAEDFAEFISDPAHFNKIEDLFN</sequence>
<keyword evidence="5" id="KW-1185">Reference proteome</keyword>
<dbReference type="CDD" id="cd01949">
    <property type="entry name" value="GGDEF"/>
    <property type="match status" value="1"/>
</dbReference>
<evidence type="ECO:0000256" key="1">
    <source>
        <dbReference type="SAM" id="Coils"/>
    </source>
</evidence>
<dbReference type="Proteomes" id="UP000018680">
    <property type="component" value="Chromosome"/>
</dbReference>
<dbReference type="RefSeq" id="WP_024268517.1">
    <property type="nucleotide sequence ID" value="NC_023035.1"/>
</dbReference>
<dbReference type="Gene3D" id="3.30.70.270">
    <property type="match status" value="1"/>
</dbReference>
<dbReference type="SUPFAM" id="SSF141868">
    <property type="entry name" value="EAL domain-like"/>
    <property type="match status" value="1"/>
</dbReference>
<dbReference type="Gene3D" id="3.20.20.450">
    <property type="entry name" value="EAL domain"/>
    <property type="match status" value="1"/>
</dbReference>
<evidence type="ECO:0000259" key="3">
    <source>
        <dbReference type="PROSITE" id="PS50887"/>
    </source>
</evidence>
<reference evidence="4 5" key="1">
    <citation type="journal article" date="2015" name="Stand. Genomic Sci.">
        <title>Complete genome sequence and description of Salinispira pacifica gen. nov., sp. nov., a novel spirochaete isolated form a hypersaline microbial mat.</title>
        <authorList>
            <person name="Ben Hania W."/>
            <person name="Joseph M."/>
            <person name="Schumann P."/>
            <person name="Bunk B."/>
            <person name="Fiebig A."/>
            <person name="Sproer C."/>
            <person name="Klenk H.P."/>
            <person name="Fardeau M.L."/>
            <person name="Spring S."/>
        </authorList>
    </citation>
    <scope>NUCLEOTIDE SEQUENCE [LARGE SCALE GENOMIC DNA]</scope>
    <source>
        <strain evidence="4 5">L21-RPul-D2</strain>
    </source>
</reference>
<dbReference type="Pfam" id="PF00563">
    <property type="entry name" value="EAL"/>
    <property type="match status" value="1"/>
</dbReference>
<evidence type="ECO:0000313" key="4">
    <source>
        <dbReference type="EMBL" id="AHC15613.1"/>
    </source>
</evidence>
<dbReference type="InterPro" id="IPR043128">
    <property type="entry name" value="Rev_trsase/Diguanyl_cyclase"/>
</dbReference>
<protein>
    <submittedName>
        <fullName evidence="4">Diguanylate cyclase/phosphodiesterase (GGDEF &amp; EAL domains) with PAS/PAC sensor(S)</fullName>
    </submittedName>
</protein>
<dbReference type="CDD" id="cd01948">
    <property type="entry name" value="EAL"/>
    <property type="match status" value="1"/>
</dbReference>
<dbReference type="OrthoDB" id="366324at2"/>
<proteinExistence type="predicted"/>
<organism evidence="4 5">
    <name type="scientific">Salinispira pacifica</name>
    <dbReference type="NCBI Taxonomy" id="1307761"/>
    <lineage>
        <taxon>Bacteria</taxon>
        <taxon>Pseudomonadati</taxon>
        <taxon>Spirochaetota</taxon>
        <taxon>Spirochaetia</taxon>
        <taxon>Spirochaetales</taxon>
        <taxon>Spirochaetaceae</taxon>
        <taxon>Salinispira</taxon>
    </lineage>
</organism>
<feature type="domain" description="EAL" evidence="2">
    <location>
        <begin position="244"/>
        <end position="518"/>
    </location>
</feature>
<dbReference type="SMART" id="SM00267">
    <property type="entry name" value="GGDEF"/>
    <property type="match status" value="1"/>
</dbReference>
<dbReference type="Pfam" id="PF00990">
    <property type="entry name" value="GGDEF"/>
    <property type="match status" value="1"/>
</dbReference>
<evidence type="ECO:0000313" key="5">
    <source>
        <dbReference type="Proteomes" id="UP000018680"/>
    </source>
</evidence>
<dbReference type="AlphaFoldDB" id="V5WIK5"/>
<feature type="coiled-coil region" evidence="1">
    <location>
        <begin position="30"/>
        <end position="64"/>
    </location>
</feature>
<dbReference type="SUPFAM" id="SSF55073">
    <property type="entry name" value="Nucleotide cyclase"/>
    <property type="match status" value="1"/>
</dbReference>
<dbReference type="PANTHER" id="PTHR33121:SF70">
    <property type="entry name" value="SIGNALING PROTEIN YKOW"/>
    <property type="match status" value="1"/>
</dbReference>
<dbReference type="STRING" id="1307761.L21SP2_2252"/>
<dbReference type="eggNOG" id="COG5001">
    <property type="taxonomic scope" value="Bacteria"/>
</dbReference>
<accession>V5WIK5</accession>
<dbReference type="HOGENOM" id="CLU_000445_70_50_12"/>
<dbReference type="EMBL" id="CP006939">
    <property type="protein sequence ID" value="AHC15613.1"/>
    <property type="molecule type" value="Genomic_DNA"/>
</dbReference>
<keyword evidence="1" id="KW-0175">Coiled coil</keyword>
<dbReference type="InterPro" id="IPR029787">
    <property type="entry name" value="Nucleotide_cyclase"/>
</dbReference>
<dbReference type="InterPro" id="IPR050706">
    <property type="entry name" value="Cyclic-di-GMP_PDE-like"/>
</dbReference>
<dbReference type="SMART" id="SM00052">
    <property type="entry name" value="EAL"/>
    <property type="match status" value="1"/>
</dbReference>
<name>V5WIK5_9SPIO</name>
<dbReference type="PROSITE" id="PS50887">
    <property type="entry name" value="GGDEF"/>
    <property type="match status" value="1"/>
</dbReference>
<dbReference type="PANTHER" id="PTHR33121">
    <property type="entry name" value="CYCLIC DI-GMP PHOSPHODIESTERASE PDEF"/>
    <property type="match status" value="1"/>
</dbReference>